<comment type="caution">
    <text evidence="1">The sequence shown here is derived from an EMBL/GenBank/DDBJ whole genome shotgun (WGS) entry which is preliminary data.</text>
</comment>
<reference evidence="1" key="1">
    <citation type="journal article" date="2023" name="PLoS Negl. Trop. Dis.">
        <title>A genome sequence for Biomphalaria pfeifferi, the major vector snail for the human-infecting parasite Schistosoma mansoni.</title>
        <authorList>
            <person name="Bu L."/>
            <person name="Lu L."/>
            <person name="Laidemitt M.R."/>
            <person name="Zhang S.M."/>
            <person name="Mutuku M."/>
            <person name="Mkoji G."/>
            <person name="Steinauer M."/>
            <person name="Loker E.S."/>
        </authorList>
    </citation>
    <scope>NUCLEOTIDE SEQUENCE</scope>
    <source>
        <strain evidence="1">KasaAsao</strain>
    </source>
</reference>
<dbReference type="EMBL" id="JASAOG010000071">
    <property type="protein sequence ID" value="KAK0055228.1"/>
    <property type="molecule type" value="Genomic_DNA"/>
</dbReference>
<evidence type="ECO:0000313" key="2">
    <source>
        <dbReference type="Proteomes" id="UP001233172"/>
    </source>
</evidence>
<evidence type="ECO:0000313" key="1">
    <source>
        <dbReference type="EMBL" id="KAK0055228.1"/>
    </source>
</evidence>
<dbReference type="Proteomes" id="UP001233172">
    <property type="component" value="Unassembled WGS sequence"/>
</dbReference>
<name>A0AAD8BIH9_BIOPF</name>
<accession>A0AAD8BIH9</accession>
<reference evidence="1" key="2">
    <citation type="submission" date="2023-04" db="EMBL/GenBank/DDBJ databases">
        <authorList>
            <person name="Bu L."/>
            <person name="Lu L."/>
            <person name="Laidemitt M.R."/>
            <person name="Zhang S.M."/>
            <person name="Mutuku M."/>
            <person name="Mkoji G."/>
            <person name="Steinauer M."/>
            <person name="Loker E.S."/>
        </authorList>
    </citation>
    <scope>NUCLEOTIDE SEQUENCE</scope>
    <source>
        <strain evidence="1">KasaAsao</strain>
        <tissue evidence="1">Whole Snail</tissue>
    </source>
</reference>
<organism evidence="1 2">
    <name type="scientific">Biomphalaria pfeifferi</name>
    <name type="common">Bloodfluke planorb</name>
    <name type="synonym">Freshwater snail</name>
    <dbReference type="NCBI Taxonomy" id="112525"/>
    <lineage>
        <taxon>Eukaryota</taxon>
        <taxon>Metazoa</taxon>
        <taxon>Spiralia</taxon>
        <taxon>Lophotrochozoa</taxon>
        <taxon>Mollusca</taxon>
        <taxon>Gastropoda</taxon>
        <taxon>Heterobranchia</taxon>
        <taxon>Euthyneura</taxon>
        <taxon>Panpulmonata</taxon>
        <taxon>Hygrophila</taxon>
        <taxon>Lymnaeoidea</taxon>
        <taxon>Planorbidae</taxon>
        <taxon>Biomphalaria</taxon>
    </lineage>
</organism>
<keyword evidence="2" id="KW-1185">Reference proteome</keyword>
<sequence>MKEAVTKALNAFSKEIKLVFNGTSILAVVIFSPHKEKSPSWIRQRKELIYEPWVDIDEA</sequence>
<feature type="non-terminal residue" evidence="1">
    <location>
        <position position="59"/>
    </location>
</feature>
<protein>
    <submittedName>
        <fullName evidence="1">Uncharacterized protein</fullName>
    </submittedName>
</protein>
<proteinExistence type="predicted"/>
<dbReference type="AlphaFoldDB" id="A0AAD8BIH9"/>
<gene>
    <name evidence="1" type="ORF">Bpfe_015242</name>
</gene>